<evidence type="ECO:0008006" key="3">
    <source>
        <dbReference type="Google" id="ProtNLM"/>
    </source>
</evidence>
<dbReference type="Proteomes" id="UP001515641">
    <property type="component" value="Unassembled WGS sequence"/>
</dbReference>
<accession>A0ABX0L8U4</accession>
<evidence type="ECO:0000313" key="1">
    <source>
        <dbReference type="EMBL" id="NHR08259.1"/>
    </source>
</evidence>
<name>A0ABX0L8U4_9NEIS</name>
<dbReference type="EMBL" id="JAAOMA010000055">
    <property type="protein sequence ID" value="NHR08259.1"/>
    <property type="molecule type" value="Genomic_DNA"/>
</dbReference>
<proteinExistence type="predicted"/>
<comment type="caution">
    <text evidence="1">The sequence shown here is derived from an EMBL/GenBank/DDBJ whole genome shotgun (WGS) entry which is preliminary data.</text>
</comment>
<reference evidence="1 2" key="1">
    <citation type="submission" date="2020-03" db="EMBL/GenBank/DDBJ databases">
        <title>Draft genome sequence of environmentally isolated cultures.</title>
        <authorList>
            <person name="Wilson H.S."/>
            <person name="De Leon M.E."/>
        </authorList>
    </citation>
    <scope>NUCLEOTIDE SEQUENCE [LARGE SCALE GENOMIC DNA]</scope>
    <source>
        <strain evidence="1 2">HSC-31F16</strain>
    </source>
</reference>
<gene>
    <name evidence="1" type="ORF">HA052_24000</name>
</gene>
<keyword evidence="2" id="KW-1185">Reference proteome</keyword>
<protein>
    <recommendedName>
        <fullName evidence="3">Fimbrial assembly protein</fullName>
    </recommendedName>
</protein>
<sequence length="177" mass="19842">MRRLKARGLDFSRPEASAPLAGVAAVVLLTLLAALGWRQWELELLAEDTAAWEQRQEQQRFLREREQRRDQAASPEARKVQALLQAQGDDQTRLRPALLRAIEQAWSPQLGILSLHLEGAGKQVRLELAAAELREVFHFVERLTLPSGQGQAQLLRHGLKPGDPNQTVLATVQVVLR</sequence>
<dbReference type="RefSeq" id="WP_166453939.1">
    <property type="nucleotide sequence ID" value="NZ_JAAOMA010000055.1"/>
</dbReference>
<organism evidence="1 2">
    <name type="scientific">Chromobacterium fluminis</name>
    <dbReference type="NCBI Taxonomy" id="3044269"/>
    <lineage>
        <taxon>Bacteria</taxon>
        <taxon>Pseudomonadati</taxon>
        <taxon>Pseudomonadota</taxon>
        <taxon>Betaproteobacteria</taxon>
        <taxon>Neisseriales</taxon>
        <taxon>Chromobacteriaceae</taxon>
        <taxon>Chromobacterium</taxon>
    </lineage>
</organism>
<evidence type="ECO:0000313" key="2">
    <source>
        <dbReference type="Proteomes" id="UP001515641"/>
    </source>
</evidence>